<dbReference type="InterPro" id="IPR003331">
    <property type="entry name" value="UDP_GlcNAc_Epimerase_2_dom"/>
</dbReference>
<organism evidence="3 4">
    <name type="scientific">Desulfococcus multivorans DSM 2059</name>
    <dbReference type="NCBI Taxonomy" id="1121405"/>
    <lineage>
        <taxon>Bacteria</taxon>
        <taxon>Pseudomonadati</taxon>
        <taxon>Thermodesulfobacteriota</taxon>
        <taxon>Desulfobacteria</taxon>
        <taxon>Desulfobacterales</taxon>
        <taxon>Desulfococcaceae</taxon>
        <taxon>Desulfococcus</taxon>
    </lineage>
</organism>
<sequence length="386" mass="42432">MKIVSVVGARPNFMKIAPFIRAVEAHNQSLAGSGAPGIRHLLVHTGQHYDDNMSRAFFEALDIPEADINLGIGSGSHAEQVGLTMIAFEKVVRQERPDWVVVVGDVNATCACSITAKKEHVRLAHIEAGLRSRDMTMPEEVNRLVTDRLSDLLFTPDRLSGENLRAEGVPEDRIRFVGNIMIDTLEAQREKAAALDVADIVNRNRMGGGGLGAVPDPGQGFSLLTLHRPSNVDDPAILGAIVDFLTNELTRELTLLWTVHPRTEKQLRRFGLWDRVAAARNMVLLTPLGYHELLRLNMDAAMVLTDSGGLQEECCVLGTPCLTLRWNTERPVTLREHGGASVLVGNDVDRIRKTCREMLQRGRTPARPELWDGKTAARIVTALAGD</sequence>
<name>S7TAW9_DESML</name>
<keyword evidence="4" id="KW-1185">Reference proteome</keyword>
<dbReference type="eggNOG" id="COG0381">
    <property type="taxonomic scope" value="Bacteria"/>
</dbReference>
<evidence type="ECO:0000256" key="1">
    <source>
        <dbReference type="RuleBase" id="RU003513"/>
    </source>
</evidence>
<accession>S7TAW9</accession>
<comment type="caution">
    <text evidence="3">The sequence shown here is derived from an EMBL/GenBank/DDBJ whole genome shotgun (WGS) entry which is preliminary data.</text>
</comment>
<protein>
    <submittedName>
        <fullName evidence="3">UDP-N-acetylglucosamine 2-epimerase</fullName>
    </submittedName>
</protein>
<evidence type="ECO:0000313" key="4">
    <source>
        <dbReference type="Proteomes" id="UP000014977"/>
    </source>
</evidence>
<proteinExistence type="inferred from homology"/>
<dbReference type="PANTHER" id="PTHR43174">
    <property type="entry name" value="UDP-N-ACETYLGLUCOSAMINE 2-EPIMERASE"/>
    <property type="match status" value="1"/>
</dbReference>
<dbReference type="CDD" id="cd03786">
    <property type="entry name" value="GTB_UDP-GlcNAc_2-Epimerase"/>
    <property type="match status" value="1"/>
</dbReference>
<dbReference type="InterPro" id="IPR029767">
    <property type="entry name" value="WecB-like"/>
</dbReference>
<dbReference type="PATRIC" id="fig|1121405.3.peg.3862"/>
<feature type="domain" description="UDP-N-acetylglucosamine 2-epimerase" evidence="2">
    <location>
        <begin position="36"/>
        <end position="383"/>
    </location>
</feature>
<dbReference type="Gene3D" id="3.40.50.2000">
    <property type="entry name" value="Glycogen Phosphorylase B"/>
    <property type="match status" value="2"/>
</dbReference>
<reference evidence="3 4" key="1">
    <citation type="journal article" date="2013" name="Genome Announc.">
        <title>Draft genome sequences for three mercury-methylating, sulfate-reducing bacteria.</title>
        <authorList>
            <person name="Brown S.D."/>
            <person name="Hurt R.A.Jr."/>
            <person name="Gilmour C.C."/>
            <person name="Elias D.A."/>
        </authorList>
    </citation>
    <scope>NUCLEOTIDE SEQUENCE [LARGE SCALE GENOMIC DNA]</scope>
    <source>
        <strain evidence="3 4">DSM 2059</strain>
    </source>
</reference>
<dbReference type="NCBIfam" id="TIGR00236">
    <property type="entry name" value="wecB"/>
    <property type="match status" value="1"/>
</dbReference>
<dbReference type="EMBL" id="ATHJ01000118">
    <property type="protein sequence ID" value="EPR34252.1"/>
    <property type="molecule type" value="Genomic_DNA"/>
</dbReference>
<evidence type="ECO:0000259" key="2">
    <source>
        <dbReference type="Pfam" id="PF02350"/>
    </source>
</evidence>
<dbReference type="GO" id="GO:0016853">
    <property type="term" value="F:isomerase activity"/>
    <property type="evidence" value="ECO:0007669"/>
    <property type="project" value="UniProtKB-KW"/>
</dbReference>
<dbReference type="STRING" id="897.B2D07_16990"/>
<comment type="similarity">
    <text evidence="1">Belongs to the UDP-N-acetylglucosamine 2-epimerase family.</text>
</comment>
<keyword evidence="1" id="KW-0413">Isomerase</keyword>
<gene>
    <name evidence="3" type="ORF">dsmv_3336</name>
</gene>
<dbReference type="OrthoDB" id="9803238at2"/>
<dbReference type="Pfam" id="PF02350">
    <property type="entry name" value="Epimerase_2"/>
    <property type="match status" value="1"/>
</dbReference>
<evidence type="ECO:0000313" key="3">
    <source>
        <dbReference type="EMBL" id="EPR34252.1"/>
    </source>
</evidence>
<dbReference type="SUPFAM" id="SSF53756">
    <property type="entry name" value="UDP-Glycosyltransferase/glycogen phosphorylase"/>
    <property type="match status" value="1"/>
</dbReference>
<dbReference type="AlphaFoldDB" id="S7TAW9"/>
<dbReference type="Proteomes" id="UP000014977">
    <property type="component" value="Unassembled WGS sequence"/>
</dbReference>
<dbReference type="PANTHER" id="PTHR43174:SF1">
    <property type="entry name" value="UDP-N-ACETYLGLUCOSAMINE 2-EPIMERASE"/>
    <property type="match status" value="1"/>
</dbReference>
<dbReference type="RefSeq" id="WP_020878469.1">
    <property type="nucleotide sequence ID" value="NZ_ATHJ01000118.1"/>
</dbReference>